<evidence type="ECO:0000313" key="1">
    <source>
        <dbReference type="EMBL" id="KAF7782212.1"/>
    </source>
</evidence>
<accession>A0A8H7F7I3</accession>
<evidence type="ECO:0000313" key="2">
    <source>
        <dbReference type="Proteomes" id="UP000629468"/>
    </source>
</evidence>
<sequence>MPCLVHTGAMVIRSASLSAESQSVNAALQKIEADISNLEVLRIEFRRRKNDLDALTSVLPTETLSTIFEVVCELPEGSPYHHTCYPLVLASVCSRWQKIVYSTPSLWQGLQLRLYHPSRTSRMSLTLLRSYVQRLRALSLSLRVSCNPTARHKHLSRADIAPVDDLFEIILEECPEKLGSLVLNNVPRGWWALLPSVPSLSAKFPRLERLAFSWSEKYRDPPIEPFQKHMVPRLKSVSLCGERLPILLPWDQITILELKNMNVWQCIKLLSQCPLLEEYRCQGALLSTVQGQGFDVMREVKIYPHMKHVSWHFGLVGWDIVLMEHVQFPNLRTMSWLKHSYGSSFLDTAENFGGVSYPLIRQRFMSKPQSLTVFKGSLSLWSIEELFKTLPRTLQELYLTDGHGTATLDTFRLLILSDDEPNTNIFPNLCVLSTPFLCPPQPNDCNSATVALKMLQSRREGPSEKWKLYQRIRLIRLICPVPIMYTGWAVHLDELQQLIREGLEVEEEERRFEGATTSVATRVGINPQH</sequence>
<name>A0A8H7F7I3_AGABI</name>
<dbReference type="Gene3D" id="3.80.10.10">
    <property type="entry name" value="Ribonuclease Inhibitor"/>
    <property type="match status" value="1"/>
</dbReference>
<dbReference type="EMBL" id="JABXXO010000003">
    <property type="protein sequence ID" value="KAF7782212.1"/>
    <property type="molecule type" value="Genomic_DNA"/>
</dbReference>
<reference evidence="1 2" key="1">
    <citation type="journal article" name="Sci. Rep.">
        <title>Telomere-to-telomere assembled and centromere annotated genomes of the two main subspecies of the button mushroom Agaricus bisporus reveal especially polymorphic chromosome ends.</title>
        <authorList>
            <person name="Sonnenberg A.S.M."/>
            <person name="Sedaghat-Telgerd N."/>
            <person name="Lavrijssen B."/>
            <person name="Ohm R.A."/>
            <person name="Hendrickx P.M."/>
            <person name="Scholtmeijer K."/>
            <person name="Baars J.J.P."/>
            <person name="van Peer A."/>
        </authorList>
    </citation>
    <scope>NUCLEOTIDE SEQUENCE [LARGE SCALE GENOMIC DNA]</scope>
    <source>
        <strain evidence="1 2">H119_p4</strain>
    </source>
</reference>
<organism evidence="1 2">
    <name type="scientific">Agaricus bisporus var. burnettii</name>
    <dbReference type="NCBI Taxonomy" id="192524"/>
    <lineage>
        <taxon>Eukaryota</taxon>
        <taxon>Fungi</taxon>
        <taxon>Dikarya</taxon>
        <taxon>Basidiomycota</taxon>
        <taxon>Agaricomycotina</taxon>
        <taxon>Agaricomycetes</taxon>
        <taxon>Agaricomycetidae</taxon>
        <taxon>Agaricales</taxon>
        <taxon>Agaricineae</taxon>
        <taxon>Agaricaceae</taxon>
        <taxon>Agaricus</taxon>
    </lineage>
</organism>
<gene>
    <name evidence="1" type="ORF">Agabi119p4_1588</name>
</gene>
<comment type="caution">
    <text evidence="1">The sequence shown here is derived from an EMBL/GenBank/DDBJ whole genome shotgun (WGS) entry which is preliminary data.</text>
</comment>
<dbReference type="AlphaFoldDB" id="A0A8H7F7I3"/>
<dbReference type="Proteomes" id="UP000629468">
    <property type="component" value="Unassembled WGS sequence"/>
</dbReference>
<protein>
    <recommendedName>
        <fullName evidence="3">F-box domain-containing protein</fullName>
    </recommendedName>
</protein>
<dbReference type="InterPro" id="IPR032675">
    <property type="entry name" value="LRR_dom_sf"/>
</dbReference>
<proteinExistence type="predicted"/>
<evidence type="ECO:0008006" key="3">
    <source>
        <dbReference type="Google" id="ProtNLM"/>
    </source>
</evidence>